<dbReference type="InterPro" id="IPR017871">
    <property type="entry name" value="ABC_transporter-like_CS"/>
</dbReference>
<protein>
    <submittedName>
        <fullName evidence="6">ATP-binding cassette domain-containing protein</fullName>
    </submittedName>
</protein>
<evidence type="ECO:0000256" key="2">
    <source>
        <dbReference type="ARBA" id="ARBA00022448"/>
    </source>
</evidence>
<feature type="domain" description="ABC transporter" evidence="5">
    <location>
        <begin position="8"/>
        <end position="233"/>
    </location>
</feature>
<dbReference type="InterPro" id="IPR003439">
    <property type="entry name" value="ABC_transporter-like_ATP-bd"/>
</dbReference>
<dbReference type="SMART" id="SM00382">
    <property type="entry name" value="AAA"/>
    <property type="match status" value="1"/>
</dbReference>
<accession>A0A7W3XWX6</accession>
<dbReference type="PROSITE" id="PS00211">
    <property type="entry name" value="ABC_TRANSPORTER_1"/>
    <property type="match status" value="1"/>
</dbReference>
<comment type="caution">
    <text evidence="6">The sequence shown here is derived from an EMBL/GenBank/DDBJ whole genome shotgun (WGS) entry which is preliminary data.</text>
</comment>
<keyword evidence="3" id="KW-0547">Nucleotide-binding</keyword>
<dbReference type="InterPro" id="IPR003593">
    <property type="entry name" value="AAA+_ATPase"/>
</dbReference>
<dbReference type="PROSITE" id="PS50893">
    <property type="entry name" value="ABC_TRANSPORTER_2"/>
    <property type="match status" value="1"/>
</dbReference>
<keyword evidence="7" id="KW-1185">Reference proteome</keyword>
<keyword evidence="4 6" id="KW-0067">ATP-binding</keyword>
<keyword evidence="2" id="KW-0813">Transport</keyword>
<dbReference type="SUPFAM" id="SSF52540">
    <property type="entry name" value="P-loop containing nucleoside triphosphate hydrolases"/>
    <property type="match status" value="1"/>
</dbReference>
<sequence>MSDAHAPLRVRGLTKRYGKVTAVDGLSFGVQPGLVTGFLGPNGAGKSTTLRMILGLDRPTEGSATIHGRRLAQLPDPIHTVGALLDARAAHPRRSALDHLLAIGRVGRIPRAEIDRLIDLVGLAHAATRLVGGFSLGMKQRLGIATALLGDPGIVIFDEPLNGLDPEGIRWARNLIRGLAAEGRTVLFSSHLMGEMELTADHLLVIHRGQLLADQPLTTFIEAHTTAHVLVRSPNRQALADALRAAGLEVDESDPTRLVVPRTDTARVGHLAATAGIELAELSGHRDSLEDAFLRMTRPTDRKVREP</sequence>
<evidence type="ECO:0000313" key="6">
    <source>
        <dbReference type="EMBL" id="MBB0230334.1"/>
    </source>
</evidence>
<reference evidence="7" key="1">
    <citation type="submission" date="2019-10" db="EMBL/GenBank/DDBJ databases">
        <title>Streptomyces sp. nov., a novel actinobacterium isolated from alkaline environment.</title>
        <authorList>
            <person name="Golinska P."/>
        </authorList>
    </citation>
    <scope>NUCLEOTIDE SEQUENCE [LARGE SCALE GENOMIC DNA]</scope>
    <source>
        <strain evidence="7">DSM 42108</strain>
    </source>
</reference>
<dbReference type="Pfam" id="PF00005">
    <property type="entry name" value="ABC_tran"/>
    <property type="match status" value="1"/>
</dbReference>
<gene>
    <name evidence="6" type="ORF">FOE67_12635</name>
</gene>
<dbReference type="AlphaFoldDB" id="A0A7W3XWX6"/>
<dbReference type="PANTHER" id="PTHR43335:SF4">
    <property type="entry name" value="ABC TRANSPORTER, ATP-BINDING PROTEIN"/>
    <property type="match status" value="1"/>
</dbReference>
<proteinExistence type="inferred from homology"/>
<dbReference type="GO" id="GO:0016887">
    <property type="term" value="F:ATP hydrolysis activity"/>
    <property type="evidence" value="ECO:0007669"/>
    <property type="project" value="InterPro"/>
</dbReference>
<dbReference type="Proteomes" id="UP000530234">
    <property type="component" value="Unassembled WGS sequence"/>
</dbReference>
<dbReference type="InterPro" id="IPR027417">
    <property type="entry name" value="P-loop_NTPase"/>
</dbReference>
<evidence type="ECO:0000256" key="1">
    <source>
        <dbReference type="ARBA" id="ARBA00005417"/>
    </source>
</evidence>
<comment type="similarity">
    <text evidence="1">Belongs to the ABC transporter superfamily.</text>
</comment>
<evidence type="ECO:0000256" key="3">
    <source>
        <dbReference type="ARBA" id="ARBA00022741"/>
    </source>
</evidence>
<dbReference type="EMBL" id="VKHS01000263">
    <property type="protein sequence ID" value="MBB0230334.1"/>
    <property type="molecule type" value="Genomic_DNA"/>
</dbReference>
<organism evidence="6 7">
    <name type="scientific">Streptomyces calidiresistens</name>
    <dbReference type="NCBI Taxonomy" id="1485586"/>
    <lineage>
        <taxon>Bacteria</taxon>
        <taxon>Bacillati</taxon>
        <taxon>Actinomycetota</taxon>
        <taxon>Actinomycetes</taxon>
        <taxon>Kitasatosporales</taxon>
        <taxon>Streptomycetaceae</taxon>
        <taxon>Streptomyces</taxon>
    </lineage>
</organism>
<name>A0A7W3XWX6_9ACTN</name>
<evidence type="ECO:0000256" key="4">
    <source>
        <dbReference type="ARBA" id="ARBA00022840"/>
    </source>
</evidence>
<evidence type="ECO:0000313" key="7">
    <source>
        <dbReference type="Proteomes" id="UP000530234"/>
    </source>
</evidence>
<dbReference type="GO" id="GO:0005524">
    <property type="term" value="F:ATP binding"/>
    <property type="evidence" value="ECO:0007669"/>
    <property type="project" value="UniProtKB-KW"/>
</dbReference>
<dbReference type="Gene3D" id="3.40.50.300">
    <property type="entry name" value="P-loop containing nucleotide triphosphate hydrolases"/>
    <property type="match status" value="1"/>
</dbReference>
<dbReference type="PANTHER" id="PTHR43335">
    <property type="entry name" value="ABC TRANSPORTER, ATP-BINDING PROTEIN"/>
    <property type="match status" value="1"/>
</dbReference>
<evidence type="ECO:0000259" key="5">
    <source>
        <dbReference type="PROSITE" id="PS50893"/>
    </source>
</evidence>